<keyword evidence="2" id="KW-1133">Transmembrane helix</keyword>
<dbReference type="PhylomeDB" id="B4L3F2"/>
<dbReference type="OMA" id="YNIQVTC"/>
<protein>
    <recommendedName>
        <fullName evidence="6">Transmembrane protein fend</fullName>
    </recommendedName>
</protein>
<gene>
    <name evidence="4" type="primary">Dmoj\GI15055</name>
    <name evidence="4" type="ORF">Dmoj_GI15055</name>
</gene>
<dbReference type="OrthoDB" id="8195614at2759"/>
<evidence type="ECO:0000256" key="1">
    <source>
        <dbReference type="SAM" id="MobiDB-lite"/>
    </source>
</evidence>
<feature type="compositionally biased region" description="Pro residues" evidence="1">
    <location>
        <begin position="260"/>
        <end position="270"/>
    </location>
</feature>
<dbReference type="EMBL" id="CH933810">
    <property type="protein sequence ID" value="EDW07080.1"/>
    <property type="molecule type" value="Genomic_DNA"/>
</dbReference>
<organism evidence="4 5">
    <name type="scientific">Drosophila mojavensis</name>
    <name type="common">Fruit fly</name>
    <dbReference type="NCBI Taxonomy" id="7230"/>
    <lineage>
        <taxon>Eukaryota</taxon>
        <taxon>Metazoa</taxon>
        <taxon>Ecdysozoa</taxon>
        <taxon>Arthropoda</taxon>
        <taxon>Hexapoda</taxon>
        <taxon>Insecta</taxon>
        <taxon>Pterygota</taxon>
        <taxon>Neoptera</taxon>
        <taxon>Endopterygota</taxon>
        <taxon>Diptera</taxon>
        <taxon>Brachycera</taxon>
        <taxon>Muscomorpha</taxon>
        <taxon>Ephydroidea</taxon>
        <taxon>Drosophilidae</taxon>
        <taxon>Drosophila</taxon>
    </lineage>
</organism>
<feature type="transmembrane region" description="Helical" evidence="2">
    <location>
        <begin position="310"/>
        <end position="331"/>
    </location>
</feature>
<evidence type="ECO:0008006" key="6">
    <source>
        <dbReference type="Google" id="ProtNLM"/>
    </source>
</evidence>
<sequence>MFQSIALVLVLVAAQSVAQAPKDANRNAAAAAASASGSGSGSGAPAVQLQATETQAATAAAAAAAAVAAATPFSSKQLTRCRQSCYQQFARDWNYCTDFVDCRSCWQNCHRQLAPFELRVHHAQRQGALVLTDIGWDEMIANASRQCLITWEVSGGGLMGNLLTDTARAELSLWPDTVYNIQVTCKHKLTGLMRRSLKLNVDTHRLLSEAAAAAAAANRWTNPSLLPLNVDMLPAATTTTTTAAKAIATATSATSAAAASPPPPPPPSPPTATTTTKTAAAATAILQRTRPTDRVYIISALPTASQLSGVVYPAFGALAFFLALLVMFLFLRPQRKRASDGDADTASLLSGRRSRLSMDNSTLHV</sequence>
<feature type="region of interest" description="Disordered" evidence="1">
    <location>
        <begin position="253"/>
        <end position="278"/>
    </location>
</feature>
<keyword evidence="2" id="KW-0812">Transmembrane</keyword>
<evidence type="ECO:0000256" key="2">
    <source>
        <dbReference type="SAM" id="Phobius"/>
    </source>
</evidence>
<evidence type="ECO:0000313" key="4">
    <source>
        <dbReference type="EMBL" id="EDW07080.1"/>
    </source>
</evidence>
<keyword evidence="2" id="KW-0472">Membrane</keyword>
<dbReference type="KEGG" id="dmo:Dmoj_GI15055"/>
<reference evidence="4 5" key="1">
    <citation type="journal article" date="2007" name="Nature">
        <title>Evolution of genes and genomes on the Drosophila phylogeny.</title>
        <authorList>
            <consortium name="Drosophila 12 Genomes Consortium"/>
            <person name="Clark A.G."/>
            <person name="Eisen M.B."/>
            <person name="Smith D.R."/>
            <person name="Bergman C.M."/>
            <person name="Oliver B."/>
            <person name="Markow T.A."/>
            <person name="Kaufman T.C."/>
            <person name="Kellis M."/>
            <person name="Gelbart W."/>
            <person name="Iyer V.N."/>
            <person name="Pollard D.A."/>
            <person name="Sackton T.B."/>
            <person name="Larracuente A.M."/>
            <person name="Singh N.D."/>
            <person name="Abad J.P."/>
            <person name="Abt D.N."/>
            <person name="Adryan B."/>
            <person name="Aguade M."/>
            <person name="Akashi H."/>
            <person name="Anderson W.W."/>
            <person name="Aquadro C.F."/>
            <person name="Ardell D.H."/>
            <person name="Arguello R."/>
            <person name="Artieri C.G."/>
            <person name="Barbash D.A."/>
            <person name="Barker D."/>
            <person name="Barsanti P."/>
            <person name="Batterham P."/>
            <person name="Batzoglou S."/>
            <person name="Begun D."/>
            <person name="Bhutkar A."/>
            <person name="Blanco E."/>
            <person name="Bosak S.A."/>
            <person name="Bradley R.K."/>
            <person name="Brand A.D."/>
            <person name="Brent M.R."/>
            <person name="Brooks A.N."/>
            <person name="Brown R.H."/>
            <person name="Butlin R.K."/>
            <person name="Caggese C."/>
            <person name="Calvi B.R."/>
            <person name="Bernardo de Carvalho A."/>
            <person name="Caspi A."/>
            <person name="Castrezana S."/>
            <person name="Celniker S.E."/>
            <person name="Chang J.L."/>
            <person name="Chapple C."/>
            <person name="Chatterji S."/>
            <person name="Chinwalla A."/>
            <person name="Civetta A."/>
            <person name="Clifton S.W."/>
            <person name="Comeron J.M."/>
            <person name="Costello J.C."/>
            <person name="Coyne J.A."/>
            <person name="Daub J."/>
            <person name="David R.G."/>
            <person name="Delcher A.L."/>
            <person name="Delehaunty K."/>
            <person name="Do C.B."/>
            <person name="Ebling H."/>
            <person name="Edwards K."/>
            <person name="Eickbush T."/>
            <person name="Evans J.D."/>
            <person name="Filipski A."/>
            <person name="Findeiss S."/>
            <person name="Freyhult E."/>
            <person name="Fulton L."/>
            <person name="Fulton R."/>
            <person name="Garcia A.C."/>
            <person name="Gardiner A."/>
            <person name="Garfield D.A."/>
            <person name="Garvin B.E."/>
            <person name="Gibson G."/>
            <person name="Gilbert D."/>
            <person name="Gnerre S."/>
            <person name="Godfrey J."/>
            <person name="Good R."/>
            <person name="Gotea V."/>
            <person name="Gravely B."/>
            <person name="Greenberg A.J."/>
            <person name="Griffiths-Jones S."/>
            <person name="Gross S."/>
            <person name="Guigo R."/>
            <person name="Gustafson E.A."/>
            <person name="Haerty W."/>
            <person name="Hahn M.W."/>
            <person name="Halligan D.L."/>
            <person name="Halpern A.L."/>
            <person name="Halter G.M."/>
            <person name="Han M.V."/>
            <person name="Heger A."/>
            <person name="Hillier L."/>
            <person name="Hinrichs A.S."/>
            <person name="Holmes I."/>
            <person name="Hoskins R.A."/>
            <person name="Hubisz M.J."/>
            <person name="Hultmark D."/>
            <person name="Huntley M.A."/>
            <person name="Jaffe D.B."/>
            <person name="Jagadeeshan S."/>
            <person name="Jeck W.R."/>
            <person name="Johnson J."/>
            <person name="Jones C.D."/>
            <person name="Jordan W.C."/>
            <person name="Karpen G.H."/>
            <person name="Kataoka E."/>
            <person name="Keightley P.D."/>
            <person name="Kheradpour P."/>
            <person name="Kirkness E.F."/>
            <person name="Koerich L.B."/>
            <person name="Kristiansen K."/>
            <person name="Kudrna D."/>
            <person name="Kulathinal R.J."/>
            <person name="Kumar S."/>
            <person name="Kwok R."/>
            <person name="Lander E."/>
            <person name="Langley C.H."/>
            <person name="Lapoint R."/>
            <person name="Lazzaro B.P."/>
            <person name="Lee S.J."/>
            <person name="Levesque L."/>
            <person name="Li R."/>
            <person name="Lin C.F."/>
            <person name="Lin M.F."/>
            <person name="Lindblad-Toh K."/>
            <person name="Llopart A."/>
            <person name="Long M."/>
            <person name="Low L."/>
            <person name="Lozovsky E."/>
            <person name="Lu J."/>
            <person name="Luo M."/>
            <person name="Machado C.A."/>
            <person name="Makalowski W."/>
            <person name="Marzo M."/>
            <person name="Matsuda M."/>
            <person name="Matzkin L."/>
            <person name="McAllister B."/>
            <person name="McBride C.S."/>
            <person name="McKernan B."/>
            <person name="McKernan K."/>
            <person name="Mendez-Lago M."/>
            <person name="Minx P."/>
            <person name="Mollenhauer M.U."/>
            <person name="Montooth K."/>
            <person name="Mount S.M."/>
            <person name="Mu X."/>
            <person name="Myers E."/>
            <person name="Negre B."/>
            <person name="Newfeld S."/>
            <person name="Nielsen R."/>
            <person name="Noor M.A."/>
            <person name="O'Grady P."/>
            <person name="Pachter L."/>
            <person name="Papaceit M."/>
            <person name="Parisi M.J."/>
            <person name="Parisi M."/>
            <person name="Parts L."/>
            <person name="Pedersen J.S."/>
            <person name="Pesole G."/>
            <person name="Phillippy A.M."/>
            <person name="Ponting C.P."/>
            <person name="Pop M."/>
            <person name="Porcelli D."/>
            <person name="Powell J.R."/>
            <person name="Prohaska S."/>
            <person name="Pruitt K."/>
            <person name="Puig M."/>
            <person name="Quesneville H."/>
            <person name="Ram K.R."/>
            <person name="Rand D."/>
            <person name="Rasmussen M.D."/>
            <person name="Reed L.K."/>
            <person name="Reenan R."/>
            <person name="Reily A."/>
            <person name="Remington K.A."/>
            <person name="Rieger T.T."/>
            <person name="Ritchie M.G."/>
            <person name="Robin C."/>
            <person name="Rogers Y.H."/>
            <person name="Rohde C."/>
            <person name="Rozas J."/>
            <person name="Rubenfield M.J."/>
            <person name="Ruiz A."/>
            <person name="Russo S."/>
            <person name="Salzberg S.L."/>
            <person name="Sanchez-Gracia A."/>
            <person name="Saranga D.J."/>
            <person name="Sato H."/>
            <person name="Schaeffer S.W."/>
            <person name="Schatz M.C."/>
            <person name="Schlenke T."/>
            <person name="Schwartz R."/>
            <person name="Segarra C."/>
            <person name="Singh R.S."/>
            <person name="Sirot L."/>
            <person name="Sirota M."/>
            <person name="Sisneros N.B."/>
            <person name="Smith C.D."/>
            <person name="Smith T.F."/>
            <person name="Spieth J."/>
            <person name="Stage D.E."/>
            <person name="Stark A."/>
            <person name="Stephan W."/>
            <person name="Strausberg R.L."/>
            <person name="Strempel S."/>
            <person name="Sturgill D."/>
            <person name="Sutton G."/>
            <person name="Sutton G.G."/>
            <person name="Tao W."/>
            <person name="Teichmann S."/>
            <person name="Tobari Y.N."/>
            <person name="Tomimura Y."/>
            <person name="Tsolas J.M."/>
            <person name="Valente V.L."/>
            <person name="Venter E."/>
            <person name="Venter J.C."/>
            <person name="Vicario S."/>
            <person name="Vieira F.G."/>
            <person name="Vilella A.J."/>
            <person name="Villasante A."/>
            <person name="Walenz B."/>
            <person name="Wang J."/>
            <person name="Wasserman M."/>
            <person name="Watts T."/>
            <person name="Wilson D."/>
            <person name="Wilson R.K."/>
            <person name="Wing R.A."/>
            <person name="Wolfner M.F."/>
            <person name="Wong A."/>
            <person name="Wong G.K."/>
            <person name="Wu C.I."/>
            <person name="Wu G."/>
            <person name="Yamamoto D."/>
            <person name="Yang H.P."/>
            <person name="Yang S.P."/>
            <person name="Yorke J.A."/>
            <person name="Yoshida K."/>
            <person name="Zdobnov E."/>
            <person name="Zhang P."/>
            <person name="Zhang Y."/>
            <person name="Zimin A.V."/>
            <person name="Baldwin J."/>
            <person name="Abdouelleil A."/>
            <person name="Abdulkadir J."/>
            <person name="Abebe A."/>
            <person name="Abera B."/>
            <person name="Abreu J."/>
            <person name="Acer S.C."/>
            <person name="Aftuck L."/>
            <person name="Alexander A."/>
            <person name="An P."/>
            <person name="Anderson E."/>
            <person name="Anderson S."/>
            <person name="Arachi H."/>
            <person name="Azer M."/>
            <person name="Bachantsang P."/>
            <person name="Barry A."/>
            <person name="Bayul T."/>
            <person name="Berlin A."/>
            <person name="Bessette D."/>
            <person name="Bloom T."/>
            <person name="Blye J."/>
            <person name="Boguslavskiy L."/>
            <person name="Bonnet C."/>
            <person name="Boukhgalter B."/>
            <person name="Bourzgui I."/>
            <person name="Brown A."/>
            <person name="Cahill P."/>
            <person name="Channer S."/>
            <person name="Cheshatsang Y."/>
            <person name="Chuda L."/>
            <person name="Citroen M."/>
            <person name="Collymore A."/>
            <person name="Cooke P."/>
            <person name="Costello M."/>
            <person name="D'Aco K."/>
            <person name="Daza R."/>
            <person name="De Haan G."/>
            <person name="DeGray S."/>
            <person name="DeMaso C."/>
            <person name="Dhargay N."/>
            <person name="Dooley K."/>
            <person name="Dooley E."/>
            <person name="Doricent M."/>
            <person name="Dorje P."/>
            <person name="Dorjee K."/>
            <person name="Dupes A."/>
            <person name="Elong R."/>
            <person name="Falk J."/>
            <person name="Farina A."/>
            <person name="Faro S."/>
            <person name="Ferguson D."/>
            <person name="Fisher S."/>
            <person name="Foley C.D."/>
            <person name="Franke A."/>
            <person name="Friedrich D."/>
            <person name="Gadbois L."/>
            <person name="Gearin G."/>
            <person name="Gearin C.R."/>
            <person name="Giannoukos G."/>
            <person name="Goode T."/>
            <person name="Graham J."/>
            <person name="Grandbois E."/>
            <person name="Grewal S."/>
            <person name="Gyaltsen K."/>
            <person name="Hafez N."/>
            <person name="Hagos B."/>
            <person name="Hall J."/>
            <person name="Henson C."/>
            <person name="Hollinger A."/>
            <person name="Honan T."/>
            <person name="Huard M.D."/>
            <person name="Hughes L."/>
            <person name="Hurhula B."/>
            <person name="Husby M.E."/>
            <person name="Kamat A."/>
            <person name="Kanga B."/>
            <person name="Kashin S."/>
            <person name="Khazanovich D."/>
            <person name="Kisner P."/>
            <person name="Lance K."/>
            <person name="Lara M."/>
            <person name="Lee W."/>
            <person name="Lennon N."/>
            <person name="Letendre F."/>
            <person name="LeVine R."/>
            <person name="Lipovsky A."/>
            <person name="Liu X."/>
            <person name="Liu J."/>
            <person name="Liu S."/>
            <person name="Lokyitsang T."/>
            <person name="Lokyitsang Y."/>
            <person name="Lubonja R."/>
            <person name="Lui A."/>
            <person name="MacDonald P."/>
            <person name="Magnisalis V."/>
            <person name="Maru K."/>
            <person name="Matthews C."/>
            <person name="McCusker W."/>
            <person name="McDonough S."/>
            <person name="Mehta T."/>
            <person name="Meldrim J."/>
            <person name="Meneus L."/>
            <person name="Mihai O."/>
            <person name="Mihalev A."/>
            <person name="Mihova T."/>
            <person name="Mittelman R."/>
            <person name="Mlenga V."/>
            <person name="Montmayeur A."/>
            <person name="Mulrain L."/>
            <person name="Navidi A."/>
            <person name="Naylor J."/>
            <person name="Negash T."/>
            <person name="Nguyen T."/>
            <person name="Nguyen N."/>
            <person name="Nicol R."/>
            <person name="Norbu C."/>
            <person name="Norbu N."/>
            <person name="Novod N."/>
            <person name="O'Neill B."/>
            <person name="Osman S."/>
            <person name="Markiewicz E."/>
            <person name="Oyono O.L."/>
            <person name="Patti C."/>
            <person name="Phunkhang P."/>
            <person name="Pierre F."/>
            <person name="Priest M."/>
            <person name="Raghuraman S."/>
            <person name="Rege F."/>
            <person name="Reyes R."/>
            <person name="Rise C."/>
            <person name="Rogov P."/>
            <person name="Ross K."/>
            <person name="Ryan E."/>
            <person name="Settipalli S."/>
            <person name="Shea T."/>
            <person name="Sherpa N."/>
            <person name="Shi L."/>
            <person name="Shih D."/>
            <person name="Sparrow T."/>
            <person name="Spaulding J."/>
            <person name="Stalker J."/>
            <person name="Stange-Thomann N."/>
            <person name="Stavropoulos S."/>
            <person name="Stone C."/>
            <person name="Strader C."/>
            <person name="Tesfaye S."/>
            <person name="Thomson T."/>
            <person name="Thoulutsang Y."/>
            <person name="Thoulutsang D."/>
            <person name="Topham K."/>
            <person name="Topping I."/>
            <person name="Tsamla T."/>
            <person name="Vassiliev H."/>
            <person name="Vo A."/>
            <person name="Wangchuk T."/>
            <person name="Wangdi T."/>
            <person name="Weiand M."/>
            <person name="Wilkinson J."/>
            <person name="Wilson A."/>
            <person name="Yadav S."/>
            <person name="Young G."/>
            <person name="Yu Q."/>
            <person name="Zembek L."/>
            <person name="Zhong D."/>
            <person name="Zimmer A."/>
            <person name="Zwirko Z."/>
            <person name="Jaffe D.B."/>
            <person name="Alvarez P."/>
            <person name="Brockman W."/>
            <person name="Butler J."/>
            <person name="Chin C."/>
            <person name="Gnerre S."/>
            <person name="Grabherr M."/>
            <person name="Kleber M."/>
            <person name="Mauceli E."/>
            <person name="MacCallum I."/>
        </authorList>
    </citation>
    <scope>NUCLEOTIDE SEQUENCE [LARGE SCALE GENOMIC DNA]</scope>
    <source>
        <strain evidence="5">Tucson 15081-1352.22</strain>
    </source>
</reference>
<keyword evidence="5" id="KW-1185">Reference proteome</keyword>
<accession>B4L3F2</accession>
<dbReference type="HOGENOM" id="CLU_869525_0_0_1"/>
<dbReference type="InParanoid" id="B4L3F2"/>
<proteinExistence type="predicted"/>
<dbReference type="AlphaFoldDB" id="B4L3F2"/>
<evidence type="ECO:0000256" key="3">
    <source>
        <dbReference type="SAM" id="SignalP"/>
    </source>
</evidence>
<feature type="signal peptide" evidence="3">
    <location>
        <begin position="1"/>
        <end position="18"/>
    </location>
</feature>
<name>B4L3F2_DROMO</name>
<dbReference type="eggNOG" id="ENOG502RJI0">
    <property type="taxonomic scope" value="Eukaryota"/>
</dbReference>
<dbReference type="FunCoup" id="B4L3F2">
    <property type="interactions" value="4"/>
</dbReference>
<feature type="chain" id="PRO_5002815370" description="Transmembrane protein fend" evidence="3">
    <location>
        <begin position="19"/>
        <end position="365"/>
    </location>
</feature>
<dbReference type="Proteomes" id="UP000009192">
    <property type="component" value="Unassembled WGS sequence"/>
</dbReference>
<dbReference type="GO" id="GO:0008045">
    <property type="term" value="P:motor neuron axon guidance"/>
    <property type="evidence" value="ECO:0007669"/>
    <property type="project" value="EnsemblMetazoa"/>
</dbReference>
<evidence type="ECO:0000313" key="5">
    <source>
        <dbReference type="Proteomes" id="UP000009192"/>
    </source>
</evidence>
<keyword evidence="3" id="KW-0732">Signal</keyword>